<proteinExistence type="predicted"/>
<keyword evidence="1" id="KW-0472">Membrane</keyword>
<feature type="transmembrane region" description="Helical" evidence="1">
    <location>
        <begin position="12"/>
        <end position="35"/>
    </location>
</feature>
<keyword evidence="1" id="KW-0812">Transmembrane</keyword>
<dbReference type="AlphaFoldDB" id="A0A7Z8YPY8"/>
<name>A0A7Z8YPY8_9FLAO</name>
<evidence type="ECO:0000313" key="3">
    <source>
        <dbReference type="Proteomes" id="UP000270205"/>
    </source>
</evidence>
<evidence type="ECO:0000256" key="1">
    <source>
        <dbReference type="SAM" id="Phobius"/>
    </source>
</evidence>
<dbReference type="EMBL" id="UYIV01000001">
    <property type="protein sequence ID" value="VDH04506.1"/>
    <property type="molecule type" value="Genomic_DNA"/>
</dbReference>
<reference evidence="2 3" key="1">
    <citation type="submission" date="2018-11" db="EMBL/GenBank/DDBJ databases">
        <authorList>
            <consortium name="Pathogen Informatics"/>
        </authorList>
    </citation>
    <scope>NUCLEOTIDE SEQUENCE [LARGE SCALE GENOMIC DNA]</scope>
    <source>
        <strain evidence="2 3">NCTC12929</strain>
    </source>
</reference>
<protein>
    <submittedName>
        <fullName evidence="2">Uncharacterized protein</fullName>
    </submittedName>
</protein>
<evidence type="ECO:0000313" key="2">
    <source>
        <dbReference type="EMBL" id="VDH04506.1"/>
    </source>
</evidence>
<comment type="caution">
    <text evidence="2">The sequence shown here is derived from an EMBL/GenBank/DDBJ whole genome shotgun (WGS) entry which is preliminary data.</text>
</comment>
<sequence length="86" mass="9534">MNAKRLEGNNNLLHCLGSLMLVGTALILFVSFYLFLKELMNAKRLEGNNNLLHCLGSLMLVGTALILFVEFLFVFKGTHECKAFGG</sequence>
<organism evidence="2 3">
    <name type="scientific">Bergeyella zoohelcum</name>
    <dbReference type="NCBI Taxonomy" id="1015"/>
    <lineage>
        <taxon>Bacteria</taxon>
        <taxon>Pseudomonadati</taxon>
        <taxon>Bacteroidota</taxon>
        <taxon>Flavobacteriia</taxon>
        <taxon>Flavobacteriales</taxon>
        <taxon>Weeksellaceae</taxon>
        <taxon>Bergeyella</taxon>
    </lineage>
</organism>
<gene>
    <name evidence="2" type="ORF">NCTC12929_01472</name>
</gene>
<feature type="transmembrane region" description="Helical" evidence="1">
    <location>
        <begin position="55"/>
        <end position="75"/>
    </location>
</feature>
<dbReference type="Proteomes" id="UP000270205">
    <property type="component" value="Unassembled WGS sequence"/>
</dbReference>
<keyword evidence="1" id="KW-1133">Transmembrane helix</keyword>
<accession>A0A7Z8YPY8</accession>